<dbReference type="Pfam" id="PF04089">
    <property type="entry name" value="BRICHOS"/>
    <property type="match status" value="1"/>
</dbReference>
<comment type="subcellular location">
    <subcellularLocation>
        <location evidence="1 9">Membrane</location>
        <topology evidence="1 9">Single-pass type II membrane protein</topology>
    </subcellularLocation>
</comment>
<evidence type="ECO:0000256" key="2">
    <source>
        <dbReference type="ARBA" id="ARBA00006794"/>
    </source>
</evidence>
<dbReference type="GO" id="GO:0070062">
    <property type="term" value="C:extracellular exosome"/>
    <property type="evidence" value="ECO:0007669"/>
    <property type="project" value="TreeGrafter"/>
</dbReference>
<dbReference type="PROSITE" id="PS50869">
    <property type="entry name" value="BRICHOS"/>
    <property type="match status" value="1"/>
</dbReference>
<dbReference type="OMA" id="EALDCHK"/>
<keyword evidence="6 9" id="KW-0472">Membrane</keyword>
<proteinExistence type="inferred from homology"/>
<dbReference type="Proteomes" id="UP000694388">
    <property type="component" value="Unplaced"/>
</dbReference>
<accession>A0A8C4QTA7</accession>
<feature type="transmembrane region" description="Helical" evidence="9">
    <location>
        <begin position="53"/>
        <end position="77"/>
    </location>
</feature>
<evidence type="ECO:0000256" key="6">
    <source>
        <dbReference type="ARBA" id="ARBA00023136"/>
    </source>
</evidence>
<dbReference type="AlphaFoldDB" id="A0A8C4QTA7"/>
<feature type="domain" description="BRICHOS" evidence="10">
    <location>
        <begin position="154"/>
        <end position="248"/>
    </location>
</feature>
<protein>
    <recommendedName>
        <fullName evidence="9">Integral membrane protein 2</fullName>
    </recommendedName>
</protein>
<dbReference type="GO" id="GO:0042985">
    <property type="term" value="P:negative regulation of amyloid precursor protein biosynthetic process"/>
    <property type="evidence" value="ECO:0007669"/>
    <property type="project" value="TreeGrafter"/>
</dbReference>
<evidence type="ECO:0000256" key="3">
    <source>
        <dbReference type="ARBA" id="ARBA00022692"/>
    </source>
</evidence>
<dbReference type="InterPro" id="IPR007084">
    <property type="entry name" value="BRICHOS_dom"/>
</dbReference>
<keyword evidence="5 9" id="KW-1133">Transmembrane helix</keyword>
<evidence type="ECO:0000256" key="1">
    <source>
        <dbReference type="ARBA" id="ARBA00004606"/>
    </source>
</evidence>
<evidence type="ECO:0000256" key="9">
    <source>
        <dbReference type="RuleBase" id="RU367061"/>
    </source>
</evidence>
<dbReference type="GeneTree" id="ENSGT00950000183115"/>
<dbReference type="GO" id="GO:0005886">
    <property type="term" value="C:plasma membrane"/>
    <property type="evidence" value="ECO:0007669"/>
    <property type="project" value="UniProtKB-UniRule"/>
</dbReference>
<sequence length="287" mass="32407">MVKLALGVPLGQKALKVEAEQPVLGADVDEKRTGLITQDVEAMTVPSRRRSKSWGVCLVLGLALMLAGLVVVGTYLYRYYITHVRDNHLTGSLPVESRVFRCGLMYTDGQHGGLPVTQNLQHAGYPLPLMSIEEDVEIDVERNVEIIRVPVPEFSESDPAEIVHDFHRLLTAYYDISLKKCYVIPLNTSIIMPPQSLLELLLNIKMGTYLPQTYLVHEDLVVTEQVQDVDGLGFFIFRMCHGHPTFRLQHREREPGLFVKREAEECHDIVSFANHFVIKTQICVRSG</sequence>
<keyword evidence="12" id="KW-1185">Reference proteome</keyword>
<dbReference type="PANTHER" id="PTHR10962">
    <property type="entry name" value="INTEGRAL TRANSMEMBRANE PROTEIN 2"/>
    <property type="match status" value="1"/>
</dbReference>
<evidence type="ECO:0000313" key="12">
    <source>
        <dbReference type="Proteomes" id="UP000694388"/>
    </source>
</evidence>
<organism evidence="11 12">
    <name type="scientific">Eptatretus burgeri</name>
    <name type="common">Inshore hagfish</name>
    <dbReference type="NCBI Taxonomy" id="7764"/>
    <lineage>
        <taxon>Eukaryota</taxon>
        <taxon>Metazoa</taxon>
        <taxon>Chordata</taxon>
        <taxon>Craniata</taxon>
        <taxon>Vertebrata</taxon>
        <taxon>Cyclostomata</taxon>
        <taxon>Myxini</taxon>
        <taxon>Myxiniformes</taxon>
        <taxon>Myxinidae</taxon>
        <taxon>Eptatretinae</taxon>
        <taxon>Eptatretus</taxon>
    </lineage>
</organism>
<keyword evidence="3 9" id="KW-0812">Transmembrane</keyword>
<evidence type="ECO:0000256" key="7">
    <source>
        <dbReference type="ARBA" id="ARBA00023157"/>
    </source>
</evidence>
<reference evidence="11" key="2">
    <citation type="submission" date="2025-09" db="UniProtKB">
        <authorList>
            <consortium name="Ensembl"/>
        </authorList>
    </citation>
    <scope>IDENTIFICATION</scope>
</reference>
<reference evidence="11" key="1">
    <citation type="submission" date="2025-08" db="UniProtKB">
        <authorList>
            <consortium name="Ensembl"/>
        </authorList>
    </citation>
    <scope>IDENTIFICATION</scope>
</reference>
<evidence type="ECO:0000256" key="8">
    <source>
        <dbReference type="ARBA" id="ARBA00023180"/>
    </source>
</evidence>
<evidence type="ECO:0000256" key="5">
    <source>
        <dbReference type="ARBA" id="ARBA00022989"/>
    </source>
</evidence>
<dbReference type="InterPro" id="IPR040145">
    <property type="entry name" value="ITM2"/>
</dbReference>
<keyword evidence="7" id="KW-1015">Disulfide bond</keyword>
<evidence type="ECO:0000313" key="11">
    <source>
        <dbReference type="Ensembl" id="ENSEBUP00000019424.1"/>
    </source>
</evidence>
<dbReference type="GO" id="GO:0005794">
    <property type="term" value="C:Golgi apparatus"/>
    <property type="evidence" value="ECO:0007669"/>
    <property type="project" value="TreeGrafter"/>
</dbReference>
<dbReference type="GO" id="GO:0001540">
    <property type="term" value="F:amyloid-beta binding"/>
    <property type="evidence" value="ECO:0007669"/>
    <property type="project" value="TreeGrafter"/>
</dbReference>
<name>A0A8C4QTA7_EPTBU</name>
<dbReference type="SMART" id="SM01039">
    <property type="entry name" value="BRICHOS"/>
    <property type="match status" value="1"/>
</dbReference>
<evidence type="ECO:0000256" key="4">
    <source>
        <dbReference type="ARBA" id="ARBA00022968"/>
    </source>
</evidence>
<keyword evidence="8" id="KW-0325">Glycoprotein</keyword>
<comment type="similarity">
    <text evidence="2 9">Belongs to the ITM2 family.</text>
</comment>
<dbReference type="PANTHER" id="PTHR10962:SF1">
    <property type="entry name" value="INTEGRAL MEMBRANE PROTEIN 2"/>
    <property type="match status" value="1"/>
</dbReference>
<evidence type="ECO:0000259" key="10">
    <source>
        <dbReference type="PROSITE" id="PS50869"/>
    </source>
</evidence>
<dbReference type="Ensembl" id="ENSEBUT00000020000.1">
    <property type="protein sequence ID" value="ENSEBUP00000019424.1"/>
    <property type="gene ID" value="ENSEBUG00000012080.1"/>
</dbReference>
<keyword evidence="9" id="KW-1003">Cell membrane</keyword>
<keyword evidence="4 9" id="KW-0735">Signal-anchor</keyword>